<keyword evidence="3" id="KW-1185">Reference proteome</keyword>
<dbReference type="PROSITE" id="PS51257">
    <property type="entry name" value="PROKAR_LIPOPROTEIN"/>
    <property type="match status" value="1"/>
</dbReference>
<evidence type="ECO:0000256" key="1">
    <source>
        <dbReference type="SAM" id="SignalP"/>
    </source>
</evidence>
<keyword evidence="1" id="KW-0732">Signal</keyword>
<proteinExistence type="predicted"/>
<evidence type="ECO:0000313" key="2">
    <source>
        <dbReference type="EMBL" id="GHF28970.1"/>
    </source>
</evidence>
<evidence type="ECO:0000313" key="3">
    <source>
        <dbReference type="Proteomes" id="UP000619376"/>
    </source>
</evidence>
<sequence length="191" mass="19645">MKPALGLLAASVLLASCGSTGSVPDGSGRIVDLTTEYTTSTSPTVQYVGCDNISNASAGRSGSTQVKVEFAAAGSIQSVEVSLAGTTNNTSDPNFDTVIQAANLKKNSAGNYEVIFDANSKTGQLLPASIVVDPVVQPVKPVSASNPVGGSFYALVKITTATSSFTLTSYNLRRIPVYSNCTIQTSQPLSK</sequence>
<reference evidence="3" key="1">
    <citation type="journal article" date="2019" name="Int. J. Syst. Evol. Microbiol.">
        <title>The Global Catalogue of Microorganisms (GCM) 10K type strain sequencing project: providing services to taxonomists for standard genome sequencing and annotation.</title>
        <authorList>
            <consortium name="The Broad Institute Genomics Platform"/>
            <consortium name="The Broad Institute Genome Sequencing Center for Infectious Disease"/>
            <person name="Wu L."/>
            <person name="Ma J."/>
        </authorList>
    </citation>
    <scope>NUCLEOTIDE SEQUENCE [LARGE SCALE GENOMIC DNA]</scope>
    <source>
        <strain evidence="3">CGMCC 1.18437</strain>
    </source>
</reference>
<protein>
    <recommendedName>
        <fullName evidence="4">Lipoprotein</fullName>
    </recommendedName>
</protein>
<feature type="signal peptide" evidence="1">
    <location>
        <begin position="1"/>
        <end position="21"/>
    </location>
</feature>
<organism evidence="2 3">
    <name type="scientific">Deinococcus metalli</name>
    <dbReference type="NCBI Taxonomy" id="1141878"/>
    <lineage>
        <taxon>Bacteria</taxon>
        <taxon>Thermotogati</taxon>
        <taxon>Deinococcota</taxon>
        <taxon>Deinococci</taxon>
        <taxon>Deinococcales</taxon>
        <taxon>Deinococcaceae</taxon>
        <taxon>Deinococcus</taxon>
    </lineage>
</organism>
<evidence type="ECO:0008006" key="4">
    <source>
        <dbReference type="Google" id="ProtNLM"/>
    </source>
</evidence>
<accession>A0ABQ3JGK5</accession>
<feature type="chain" id="PRO_5046025423" description="Lipoprotein" evidence="1">
    <location>
        <begin position="22"/>
        <end position="191"/>
    </location>
</feature>
<dbReference type="EMBL" id="BNAJ01000001">
    <property type="protein sequence ID" value="GHF28970.1"/>
    <property type="molecule type" value="Genomic_DNA"/>
</dbReference>
<dbReference type="Proteomes" id="UP000619376">
    <property type="component" value="Unassembled WGS sequence"/>
</dbReference>
<gene>
    <name evidence="2" type="ORF">GCM10017781_01170</name>
</gene>
<name>A0ABQ3JGK5_9DEIO</name>
<comment type="caution">
    <text evidence="2">The sequence shown here is derived from an EMBL/GenBank/DDBJ whole genome shotgun (WGS) entry which is preliminary data.</text>
</comment>